<evidence type="ECO:0000313" key="12">
    <source>
        <dbReference type="Proteomes" id="UP000054560"/>
    </source>
</evidence>
<proteinExistence type="inferred from homology"/>
<feature type="region of interest" description="Disordered" evidence="8">
    <location>
        <begin position="760"/>
        <end position="807"/>
    </location>
</feature>
<evidence type="ECO:0000313" key="11">
    <source>
        <dbReference type="EMBL" id="KNC81818.1"/>
    </source>
</evidence>
<dbReference type="EMBL" id="KQ241992">
    <property type="protein sequence ID" value="KNC81818.1"/>
    <property type="molecule type" value="Genomic_DNA"/>
</dbReference>
<evidence type="ECO:0000256" key="6">
    <source>
        <dbReference type="ARBA" id="ARBA00023242"/>
    </source>
</evidence>
<dbReference type="SMART" id="SM01138">
    <property type="entry name" value="DP"/>
    <property type="match status" value="1"/>
</dbReference>
<sequence>MGSASDLTKDVLVTPATRSTTAAAGTIVKDTVTNTNSARALFTDNNKTKQALEQELPYETPESRFLPRTRPKRSSASSGVASLAAGANGSQILSAGAGLRTGAGMSQSATDTTSSPSSSKIPARTNPNSFGTGRPVSPIGGESGNRRASNRATPASNVRSTRARCSSSYGTGTSGGYASLTAKARYEASIAPAPNTWGARTERAFALPVWGSAPEYRALICLSIPRHPGPYYAAAPPLGTAPRTIVPTPTHSTVTTETANNNNNNNNGIISAMSAINPTTVSDTAHPDDENGGEKITGVVPSHVTSTSVAPDTEATQTEAESAVQAQSDSQIQENTQKQTQTNTHTHTQTAGNGQALTASPLSQQQHHQQQQQQQQQQLQGVPGYIPAPPPHTQSQQQQQHAHLQQQYPPNHPYARPGLQQPLQGYPPRGQMMVRGPPFMGQHLQPHPHQTGHPDHMIALHPQHQDQRPHMRPMPGTAGMPRPGMVAGGPGMGTPVKPEGRLNKGLRHFSAKVCEKLKIKGTTTYQVVSDELVNEMKAEYEADGNNCRRKPFDHKNIRRRVYDALNILQALHIIDRQRKLLVWQGFPQDSKVTVKKLIEDKAMRAHQLAEKKAALDEKILQKVMLSQVFEHNKQREAEEKSSDGFEPKLPKATLKSLGGDEEGKDQKLPPQLGIPFVLMQSPIGHNVEVTSNEDLTFYRFKYRGLRFGLEDEVSTLQKMGYGEGLVTNTCTPEALQRLKQYVPESVQPYLEERCSAKMFLKAPEDLPQPPPPNAPVLGGPGPSAPASVQSSPIPKQENGVSSTQAFS</sequence>
<evidence type="ECO:0000256" key="8">
    <source>
        <dbReference type="SAM" id="MobiDB-lite"/>
    </source>
</evidence>
<keyword evidence="4 7" id="KW-0238">DNA-binding</keyword>
<feature type="region of interest" description="Disordered" evidence="8">
    <location>
        <begin position="55"/>
        <end position="84"/>
    </location>
</feature>
<dbReference type="InterPro" id="IPR014889">
    <property type="entry name" value="Transc_factor_DP_C"/>
</dbReference>
<dbReference type="InterPro" id="IPR003316">
    <property type="entry name" value="E2F_WHTH_DNA-bd_dom"/>
</dbReference>
<organism evidence="11 12">
    <name type="scientific">Sphaeroforma arctica JP610</name>
    <dbReference type="NCBI Taxonomy" id="667725"/>
    <lineage>
        <taxon>Eukaryota</taxon>
        <taxon>Ichthyosporea</taxon>
        <taxon>Ichthyophonida</taxon>
        <taxon>Sphaeroforma</taxon>
    </lineage>
</organism>
<reference evidence="11 12" key="1">
    <citation type="submission" date="2011-02" db="EMBL/GenBank/DDBJ databases">
        <title>The Genome Sequence of Sphaeroforma arctica JP610.</title>
        <authorList>
            <consortium name="The Broad Institute Genome Sequencing Platform"/>
            <person name="Russ C."/>
            <person name="Cuomo C."/>
            <person name="Young S.K."/>
            <person name="Zeng Q."/>
            <person name="Gargeya S."/>
            <person name="Alvarado L."/>
            <person name="Berlin A."/>
            <person name="Chapman S.B."/>
            <person name="Chen Z."/>
            <person name="Freedman E."/>
            <person name="Gellesch M."/>
            <person name="Goldberg J."/>
            <person name="Griggs A."/>
            <person name="Gujja S."/>
            <person name="Heilman E."/>
            <person name="Heiman D."/>
            <person name="Howarth C."/>
            <person name="Mehta T."/>
            <person name="Neiman D."/>
            <person name="Pearson M."/>
            <person name="Roberts A."/>
            <person name="Saif S."/>
            <person name="Shea T."/>
            <person name="Shenoy N."/>
            <person name="Sisk P."/>
            <person name="Stolte C."/>
            <person name="Sykes S."/>
            <person name="White J."/>
            <person name="Yandava C."/>
            <person name="Burger G."/>
            <person name="Gray M.W."/>
            <person name="Holland P.W.H."/>
            <person name="King N."/>
            <person name="Lang F.B.F."/>
            <person name="Roger A.J."/>
            <person name="Ruiz-Trillo I."/>
            <person name="Haas B."/>
            <person name="Nusbaum C."/>
            <person name="Birren B."/>
        </authorList>
    </citation>
    <scope>NUCLEOTIDE SEQUENCE [LARGE SCALE GENOMIC DNA]</scope>
    <source>
        <strain evidence="11 12">JP610</strain>
    </source>
</reference>
<feature type="region of interest" description="Disordered" evidence="8">
    <location>
        <begin position="101"/>
        <end position="173"/>
    </location>
</feature>
<keyword evidence="12" id="KW-1185">Reference proteome</keyword>
<dbReference type="GO" id="GO:0000977">
    <property type="term" value="F:RNA polymerase II transcription regulatory region sequence-specific DNA binding"/>
    <property type="evidence" value="ECO:0007669"/>
    <property type="project" value="TreeGrafter"/>
</dbReference>
<feature type="domain" description="E2F/DP family winged-helix DNA-binding" evidence="10">
    <location>
        <begin position="501"/>
        <end position="585"/>
    </location>
</feature>
<comment type="subcellular location">
    <subcellularLocation>
        <location evidence="1 7">Nucleus</location>
    </subcellularLocation>
</comment>
<feature type="region of interest" description="Disordered" evidence="8">
    <location>
        <begin position="633"/>
        <end position="666"/>
    </location>
</feature>
<dbReference type="STRING" id="667725.A0A0L0G0T4"/>
<dbReference type="InterPro" id="IPR037241">
    <property type="entry name" value="E2F-DP_heterodim"/>
</dbReference>
<dbReference type="InterPro" id="IPR015648">
    <property type="entry name" value="Transcrpt_fac_DP"/>
</dbReference>
<dbReference type="eggNOG" id="KOG2829">
    <property type="taxonomic scope" value="Eukaryota"/>
</dbReference>
<feature type="compositionally biased region" description="Polar residues" evidence="8">
    <location>
        <begin position="303"/>
        <end position="330"/>
    </location>
</feature>
<evidence type="ECO:0000256" key="1">
    <source>
        <dbReference type="ARBA" id="ARBA00004123"/>
    </source>
</evidence>
<evidence type="ECO:0000259" key="10">
    <source>
        <dbReference type="SMART" id="SM01372"/>
    </source>
</evidence>
<dbReference type="InterPro" id="IPR036390">
    <property type="entry name" value="WH_DNA-bd_sf"/>
</dbReference>
<evidence type="ECO:0000256" key="2">
    <source>
        <dbReference type="ARBA" id="ARBA00010940"/>
    </source>
</evidence>
<dbReference type="RefSeq" id="XP_014155720.1">
    <property type="nucleotide sequence ID" value="XM_014300245.1"/>
</dbReference>
<feature type="compositionally biased region" description="Polar residues" evidence="8">
    <location>
        <begin position="146"/>
        <end position="165"/>
    </location>
</feature>
<accession>A0A0L0G0T4</accession>
<dbReference type="InterPro" id="IPR038168">
    <property type="entry name" value="TF_DP_C_sf"/>
</dbReference>
<protein>
    <recommendedName>
        <fullName evidence="13">E2F/DP family winged-helix DNA-binding domain-containing protein</fullName>
    </recommendedName>
</protein>
<dbReference type="GeneID" id="25906386"/>
<dbReference type="GO" id="GO:0051726">
    <property type="term" value="P:regulation of cell cycle"/>
    <property type="evidence" value="ECO:0007669"/>
    <property type="project" value="InterPro"/>
</dbReference>
<dbReference type="InterPro" id="IPR036388">
    <property type="entry name" value="WH-like_DNA-bd_sf"/>
</dbReference>
<evidence type="ECO:0008006" key="13">
    <source>
        <dbReference type="Google" id="ProtNLM"/>
    </source>
</evidence>
<dbReference type="PANTHER" id="PTHR12548:SF9">
    <property type="entry name" value="TRANSCRIPTION FACTOR DP"/>
    <property type="match status" value="1"/>
</dbReference>
<dbReference type="GO" id="GO:0000981">
    <property type="term" value="F:DNA-binding transcription factor activity, RNA polymerase II-specific"/>
    <property type="evidence" value="ECO:0007669"/>
    <property type="project" value="TreeGrafter"/>
</dbReference>
<feature type="compositionally biased region" description="Low complexity" evidence="8">
    <location>
        <begin position="331"/>
        <end position="355"/>
    </location>
</feature>
<dbReference type="FunFam" id="1.10.10.10:FF:000360">
    <property type="entry name" value="Transcription factor Dp-1, a"/>
    <property type="match status" value="1"/>
</dbReference>
<dbReference type="AlphaFoldDB" id="A0A0L0G0T4"/>
<dbReference type="GO" id="GO:0005667">
    <property type="term" value="C:transcription regulator complex"/>
    <property type="evidence" value="ECO:0007669"/>
    <property type="project" value="InterPro"/>
</dbReference>
<dbReference type="Pfam" id="PF02319">
    <property type="entry name" value="WHD_E2F_TDP"/>
    <property type="match status" value="1"/>
</dbReference>
<dbReference type="Gene3D" id="1.10.10.10">
    <property type="entry name" value="Winged helix-like DNA-binding domain superfamily/Winged helix DNA-binding domain"/>
    <property type="match status" value="1"/>
</dbReference>
<evidence type="ECO:0000256" key="3">
    <source>
        <dbReference type="ARBA" id="ARBA00023015"/>
    </source>
</evidence>
<feature type="compositionally biased region" description="Polar residues" evidence="8">
    <location>
        <begin position="786"/>
        <end position="807"/>
    </location>
</feature>
<dbReference type="PANTHER" id="PTHR12548">
    <property type="entry name" value="TRANSCRIPTION FACTOR DP"/>
    <property type="match status" value="1"/>
</dbReference>
<dbReference type="GO" id="GO:0005634">
    <property type="term" value="C:nucleus"/>
    <property type="evidence" value="ECO:0007669"/>
    <property type="project" value="UniProtKB-SubCell"/>
</dbReference>
<keyword evidence="3 7" id="KW-0805">Transcription regulation</keyword>
<keyword evidence="5 7" id="KW-0804">Transcription</keyword>
<dbReference type="Pfam" id="PF08781">
    <property type="entry name" value="DP"/>
    <property type="match status" value="1"/>
</dbReference>
<comment type="similarity">
    <text evidence="2 7">Belongs to the E2F/DP family.</text>
</comment>
<dbReference type="Proteomes" id="UP000054560">
    <property type="component" value="Unassembled WGS sequence"/>
</dbReference>
<feature type="compositionally biased region" description="Low complexity" evidence="8">
    <location>
        <begin position="364"/>
        <end position="380"/>
    </location>
</feature>
<dbReference type="Gene3D" id="1.20.140.80">
    <property type="entry name" value="Transcription factor DP"/>
    <property type="match status" value="1"/>
</dbReference>
<feature type="region of interest" description="Disordered" evidence="8">
    <location>
        <begin position="279"/>
        <end position="454"/>
    </location>
</feature>
<evidence type="ECO:0000259" key="9">
    <source>
        <dbReference type="SMART" id="SM01138"/>
    </source>
</evidence>
<dbReference type="SUPFAM" id="SSF144074">
    <property type="entry name" value="E2F-DP heterodimerization region"/>
    <property type="match status" value="1"/>
</dbReference>
<evidence type="ECO:0000256" key="5">
    <source>
        <dbReference type="ARBA" id="ARBA00023163"/>
    </source>
</evidence>
<feature type="compositionally biased region" description="Low complexity" evidence="8">
    <location>
        <begin position="74"/>
        <end position="84"/>
    </location>
</feature>
<keyword evidence="6 7" id="KW-0539">Nucleus</keyword>
<gene>
    <name evidence="11" type="ORF">SARC_05882</name>
</gene>
<dbReference type="OrthoDB" id="552115at2759"/>
<dbReference type="SMART" id="SM01372">
    <property type="entry name" value="E2F_TDP"/>
    <property type="match status" value="1"/>
</dbReference>
<feature type="compositionally biased region" description="Low complexity" evidence="8">
    <location>
        <begin position="106"/>
        <end position="119"/>
    </location>
</feature>
<dbReference type="SUPFAM" id="SSF46785">
    <property type="entry name" value="Winged helix' DNA-binding domain"/>
    <property type="match status" value="1"/>
</dbReference>
<evidence type="ECO:0000256" key="4">
    <source>
        <dbReference type="ARBA" id="ARBA00023125"/>
    </source>
</evidence>
<feature type="compositionally biased region" description="Low complexity" evidence="8">
    <location>
        <begin position="416"/>
        <end position="431"/>
    </location>
</feature>
<feature type="compositionally biased region" description="Basic and acidic residues" evidence="8">
    <location>
        <begin position="633"/>
        <end position="649"/>
    </location>
</feature>
<evidence type="ECO:0000256" key="7">
    <source>
        <dbReference type="RuleBase" id="RU003796"/>
    </source>
</evidence>
<name>A0A0L0G0T4_9EUKA</name>
<feature type="compositionally biased region" description="Low complexity" evidence="8">
    <location>
        <begin position="393"/>
        <end position="409"/>
    </location>
</feature>
<feature type="domain" description="Transcription factor DP C-terminal" evidence="9">
    <location>
        <begin position="592"/>
        <end position="758"/>
    </location>
</feature>